<reference evidence="6 7" key="1">
    <citation type="submission" date="2016-10" db="EMBL/GenBank/DDBJ databases">
        <authorList>
            <person name="de Groot N.N."/>
        </authorList>
    </citation>
    <scope>NUCLEOTIDE SEQUENCE [LARGE SCALE GENOMIC DNA]</scope>
    <source>
        <strain evidence="6 7">DSM 23126</strain>
    </source>
</reference>
<dbReference type="Gene3D" id="3.40.50.2300">
    <property type="match status" value="1"/>
</dbReference>
<name>A0A1H2TQM6_9BACI</name>
<dbReference type="OrthoDB" id="9784339at2"/>
<feature type="active site" description="Nucleophile" evidence="4">
    <location>
        <position position="9"/>
    </location>
</feature>
<evidence type="ECO:0000256" key="1">
    <source>
        <dbReference type="ARBA" id="ARBA00011063"/>
    </source>
</evidence>
<evidence type="ECO:0000313" key="7">
    <source>
        <dbReference type="Proteomes" id="UP000199488"/>
    </source>
</evidence>
<keyword evidence="3" id="KW-0904">Protein phosphatase</keyword>
<evidence type="ECO:0000259" key="5">
    <source>
        <dbReference type="SMART" id="SM00226"/>
    </source>
</evidence>
<evidence type="ECO:0000256" key="2">
    <source>
        <dbReference type="ARBA" id="ARBA00022801"/>
    </source>
</evidence>
<feature type="domain" description="Phosphotyrosine protein phosphatase I" evidence="5">
    <location>
        <begin position="3"/>
        <end position="143"/>
    </location>
</feature>
<dbReference type="GO" id="GO:0004725">
    <property type="term" value="F:protein tyrosine phosphatase activity"/>
    <property type="evidence" value="ECO:0007669"/>
    <property type="project" value="InterPro"/>
</dbReference>
<dbReference type="SUPFAM" id="SSF52788">
    <property type="entry name" value="Phosphotyrosine protein phosphatases I"/>
    <property type="match status" value="1"/>
</dbReference>
<keyword evidence="2" id="KW-0378">Hydrolase</keyword>
<proteinExistence type="inferred from homology"/>
<dbReference type="PANTHER" id="PTHR11717">
    <property type="entry name" value="LOW MOLECULAR WEIGHT PROTEIN TYROSINE PHOSPHATASE"/>
    <property type="match status" value="1"/>
</dbReference>
<comment type="similarity">
    <text evidence="1">Belongs to the low molecular weight phosphotyrosine protein phosphatase family.</text>
</comment>
<organism evidence="6 7">
    <name type="scientific">Marinococcus luteus</name>
    <dbReference type="NCBI Taxonomy" id="1122204"/>
    <lineage>
        <taxon>Bacteria</taxon>
        <taxon>Bacillati</taxon>
        <taxon>Bacillota</taxon>
        <taxon>Bacilli</taxon>
        <taxon>Bacillales</taxon>
        <taxon>Bacillaceae</taxon>
        <taxon>Marinococcus</taxon>
    </lineage>
</organism>
<accession>A0A1H2TQM6</accession>
<dbReference type="InterPro" id="IPR017867">
    <property type="entry name" value="Tyr_phospatase_low_mol_wt"/>
</dbReference>
<sequence>MSYHVLFICTGNTCRSPMAAALMKHHYPEVEVASAGVMATNGEPAATEAVRAMDERRVEMNHESQPLTKELIDWADVIFAMTRGHKDIMQRMFPGAEKKTVLLKEYAGASGDKDIGDPIGGGREVYHETAEEMEESLQAAWERYMKEKSLD</sequence>
<dbReference type="PANTHER" id="PTHR11717:SF31">
    <property type="entry name" value="LOW MOLECULAR WEIGHT PROTEIN-TYROSINE-PHOSPHATASE ETP-RELATED"/>
    <property type="match status" value="1"/>
</dbReference>
<evidence type="ECO:0000256" key="3">
    <source>
        <dbReference type="ARBA" id="ARBA00022912"/>
    </source>
</evidence>
<dbReference type="SMART" id="SM00226">
    <property type="entry name" value="LMWPc"/>
    <property type="match status" value="1"/>
</dbReference>
<dbReference type="InterPro" id="IPR050438">
    <property type="entry name" value="LMW_PTPase"/>
</dbReference>
<dbReference type="EMBL" id="FNNC01000002">
    <property type="protein sequence ID" value="SDW45594.1"/>
    <property type="molecule type" value="Genomic_DNA"/>
</dbReference>
<dbReference type="CDD" id="cd16344">
    <property type="entry name" value="LMWPAP"/>
    <property type="match status" value="1"/>
</dbReference>
<dbReference type="Proteomes" id="UP000199488">
    <property type="component" value="Unassembled WGS sequence"/>
</dbReference>
<keyword evidence="7" id="KW-1185">Reference proteome</keyword>
<dbReference type="RefSeq" id="WP_091613176.1">
    <property type="nucleotide sequence ID" value="NZ_FNNC01000002.1"/>
</dbReference>
<protein>
    <submittedName>
        <fullName evidence="6">Protein-tyrosine phosphatase</fullName>
    </submittedName>
</protein>
<dbReference type="InterPro" id="IPR036196">
    <property type="entry name" value="Ptyr_pPase_sf"/>
</dbReference>
<dbReference type="PRINTS" id="PR00719">
    <property type="entry name" value="LMWPTPASE"/>
</dbReference>
<feature type="active site" evidence="4">
    <location>
        <position position="15"/>
    </location>
</feature>
<dbReference type="STRING" id="1122204.SAMN05421781_1503"/>
<evidence type="ECO:0000256" key="4">
    <source>
        <dbReference type="PIRSR" id="PIRSR617867-1"/>
    </source>
</evidence>
<evidence type="ECO:0000313" key="6">
    <source>
        <dbReference type="EMBL" id="SDW45594.1"/>
    </source>
</evidence>
<dbReference type="AlphaFoldDB" id="A0A1H2TQM6"/>
<gene>
    <name evidence="6" type="ORF">SAMN05421781_1503</name>
</gene>
<feature type="active site" description="Proton donor" evidence="4">
    <location>
        <position position="117"/>
    </location>
</feature>
<dbReference type="Pfam" id="PF01451">
    <property type="entry name" value="LMWPc"/>
    <property type="match status" value="1"/>
</dbReference>
<dbReference type="InterPro" id="IPR023485">
    <property type="entry name" value="Ptyr_pPase"/>
</dbReference>